<evidence type="ECO:0000313" key="2">
    <source>
        <dbReference type="Proteomes" id="UP000008388"/>
    </source>
</evidence>
<dbReference type="Proteomes" id="UP000008388">
    <property type="component" value="Segment"/>
</dbReference>
<reference evidence="1 2" key="1">
    <citation type="journal article" date="2011" name="Microbiology">
        <title>The Pseudomonas aeruginosa generalized transducing phage phiPA3 is a new member of the phiKZ-like group of 'jumbo' phages, and infects model laboratory strains and clinical isolates from cystic fibrosis patients.</title>
        <authorList>
            <person name="Monson R."/>
            <person name="Foulds I."/>
            <person name="Foweraker J."/>
            <person name="Welch M."/>
            <person name="Salmond G.P."/>
        </authorList>
    </citation>
    <scope>NUCLEOTIDE SEQUENCE [LARGE SCALE GENOMIC DNA]</scope>
</reference>
<gene>
    <name evidence="1" type="primary">183</name>
</gene>
<name>F8SK53_BPPA3</name>
<dbReference type="GeneID" id="26643711"/>
<sequence length="133" mass="15512">MEFCQFYPAVKKITINETTMKYTAVSGDCVSHLFFTHASFDPDNVSGERFDVDIPASILDLSQGDYNFTVINKTNYRLWVKLYQPQWTLDYYPTTLVSIRPATSVEFKMVRNPHNEKSYWLVLGEASREYDDE</sequence>
<dbReference type="RefSeq" id="YP_009217262.1">
    <property type="nucleotide sequence ID" value="NC_028999.1"/>
</dbReference>
<dbReference type="EMBL" id="HQ630627">
    <property type="protein sequence ID" value="AEH03606.1"/>
    <property type="molecule type" value="Genomic_DNA"/>
</dbReference>
<evidence type="ECO:0000313" key="1">
    <source>
        <dbReference type="EMBL" id="AEH03606.1"/>
    </source>
</evidence>
<accession>F8SK53</accession>
<keyword evidence="2" id="KW-1185">Reference proteome</keyword>
<protein>
    <submittedName>
        <fullName evidence="1">Uncharacterized protein 183</fullName>
    </submittedName>
</protein>
<organismHost>
    <name type="scientific">Pseudomonas aeruginosa</name>
    <dbReference type="NCBI Taxonomy" id="287"/>
</organismHost>
<proteinExistence type="predicted"/>
<organism evidence="1 2">
    <name type="scientific">Pseudomonas phage PhiPA3</name>
    <name type="common">Pseudomonas aeruginosa phage PhiPA3</name>
    <dbReference type="NCBI Taxonomy" id="998086"/>
    <lineage>
        <taxon>Viruses</taxon>
        <taxon>Duplodnaviria</taxon>
        <taxon>Heunggongvirae</taxon>
        <taxon>Uroviricota</taxon>
        <taxon>Caudoviricetes</taxon>
        <taxon>Chimalliviridae</taxon>
        <taxon>Miltoncavirus</taxon>
        <taxon>Miltoncavirus PhiPA3</taxon>
    </lineage>
</organism>
<dbReference type="KEGG" id="vg:26643711"/>